<dbReference type="Pfam" id="PF01189">
    <property type="entry name" value="Methyltr_RsmB-F"/>
    <property type="match status" value="1"/>
</dbReference>
<keyword evidence="5 6" id="KW-0694">RNA-binding</keyword>
<dbReference type="InterPro" id="IPR006027">
    <property type="entry name" value="NusB_RsmB_TIM44"/>
</dbReference>
<dbReference type="InterPro" id="IPR001678">
    <property type="entry name" value="MeTrfase_RsmB-F_NOP2_dom"/>
</dbReference>
<feature type="region of interest" description="Disordered" evidence="7">
    <location>
        <begin position="19"/>
        <end position="44"/>
    </location>
</feature>
<feature type="binding site" evidence="6">
    <location>
        <position position="313"/>
    </location>
    <ligand>
        <name>S-adenosyl-L-methionine</name>
        <dbReference type="ChEBI" id="CHEBI:59789"/>
    </ligand>
</feature>
<dbReference type="EMBL" id="JAGTXO010000001">
    <property type="protein sequence ID" value="KAG8471084.1"/>
    <property type="molecule type" value="Genomic_DNA"/>
</dbReference>
<dbReference type="PRINTS" id="PR02008">
    <property type="entry name" value="RCMTFAMILY"/>
</dbReference>
<evidence type="ECO:0000313" key="10">
    <source>
        <dbReference type="EMBL" id="KAG8471084.1"/>
    </source>
</evidence>
<keyword evidence="3 6" id="KW-0808">Transferase</keyword>
<dbReference type="GO" id="GO:0008173">
    <property type="term" value="F:RNA methyltransferase activity"/>
    <property type="evidence" value="ECO:0007669"/>
    <property type="project" value="InterPro"/>
</dbReference>
<evidence type="ECO:0000256" key="7">
    <source>
        <dbReference type="SAM" id="MobiDB-lite"/>
    </source>
</evidence>
<feature type="signal peptide" evidence="8">
    <location>
        <begin position="1"/>
        <end position="17"/>
    </location>
</feature>
<dbReference type="InterPro" id="IPR035926">
    <property type="entry name" value="NusB-like_sf"/>
</dbReference>
<evidence type="ECO:0000256" key="3">
    <source>
        <dbReference type="ARBA" id="ARBA00022679"/>
    </source>
</evidence>
<evidence type="ECO:0000256" key="1">
    <source>
        <dbReference type="ARBA" id="ARBA00007494"/>
    </source>
</evidence>
<dbReference type="InterPro" id="IPR023267">
    <property type="entry name" value="RCMT"/>
</dbReference>
<dbReference type="Pfam" id="PF01029">
    <property type="entry name" value="NusB"/>
    <property type="match status" value="1"/>
</dbReference>
<evidence type="ECO:0000256" key="8">
    <source>
        <dbReference type="SAM" id="SignalP"/>
    </source>
</evidence>
<dbReference type="PROSITE" id="PS01153">
    <property type="entry name" value="NOL1_NOP2_SUN"/>
    <property type="match status" value="1"/>
</dbReference>
<dbReference type="PANTHER" id="PTHR22807:SF61">
    <property type="entry name" value="NOL1_NOP2_SUN FAMILY PROTEIN _ ANTITERMINATION NUSB DOMAIN-CONTAINING PROTEIN"/>
    <property type="match status" value="1"/>
</dbReference>
<feature type="binding site" evidence="6">
    <location>
        <position position="344"/>
    </location>
    <ligand>
        <name>S-adenosyl-L-methionine</name>
        <dbReference type="ChEBI" id="CHEBI:59789"/>
    </ligand>
</feature>
<sequence>MAAVVALFASWCVVTSGAGAASPSRAASGAAGSARASRPPRARSFDRPRTLALDTLAAVQKGAALDDVLRADGVHNLAPKKRAFVRKLATQTVRRLTQLDVILDSHGELPPSRRLRDLLRLGAAQLLLLEVPEYAAVSTTLALADGAGLGGYKGLINKRLRAVSEQRAAHADRLADLTTVVPRWFVEQLRPIATDAQIASVAAAMLVEPPLDLTLRVGDGATAEASAWARRLNGTLICGGTVRLPVDVRGDLESMAGFQDGEWWVQDVAASMAVRAMSAALELRGARVADLCAAPGGKTLQLLARGARVSAVDRSATRLALLEQNLARCARAAAGEVEAVVKGDGAAWALAQASAGARFDAVLVDAPCSGSGLIRRHPSCVLHERKDVEMRRLVRSQRELLAAAAALVRPGGVVVYATCSLLRAEGEAQVTKLLVEQEEARAAGGAAGGVAPVLERLPLSATEVPAELREAINAHGELRVLPSMCAELGGADGFFVCRLRRTR</sequence>
<dbReference type="OrthoDB" id="4418812at2759"/>
<dbReference type="SUPFAM" id="SSF48013">
    <property type="entry name" value="NusB-like"/>
    <property type="match status" value="1"/>
</dbReference>
<keyword evidence="11" id="KW-1185">Reference proteome</keyword>
<dbReference type="Gene3D" id="3.40.50.150">
    <property type="entry name" value="Vaccinia Virus protein VP39"/>
    <property type="match status" value="1"/>
</dbReference>
<comment type="similarity">
    <text evidence="1 6">Belongs to the class I-like SAM-binding methyltransferase superfamily. RsmB/NOP family.</text>
</comment>
<organism evidence="10 11">
    <name type="scientific">Diacronema lutheri</name>
    <name type="common">Unicellular marine alga</name>
    <name type="synonym">Monochrysis lutheri</name>
    <dbReference type="NCBI Taxonomy" id="2081491"/>
    <lineage>
        <taxon>Eukaryota</taxon>
        <taxon>Haptista</taxon>
        <taxon>Haptophyta</taxon>
        <taxon>Pavlovophyceae</taxon>
        <taxon>Pavlovales</taxon>
        <taxon>Pavlovaceae</taxon>
        <taxon>Diacronema</taxon>
    </lineage>
</organism>
<dbReference type="GO" id="GO:0001510">
    <property type="term" value="P:RNA methylation"/>
    <property type="evidence" value="ECO:0007669"/>
    <property type="project" value="InterPro"/>
</dbReference>
<keyword evidence="2 6" id="KW-0489">Methyltransferase</keyword>
<feature type="binding site" evidence="6">
    <location>
        <begin position="292"/>
        <end position="298"/>
    </location>
    <ligand>
        <name>S-adenosyl-L-methionine</name>
        <dbReference type="ChEBI" id="CHEBI:59789"/>
    </ligand>
</feature>
<dbReference type="OMA" id="RVNRQHH"/>
<feature type="active site" description="Nucleophile" evidence="6">
    <location>
        <position position="419"/>
    </location>
</feature>
<feature type="binding site" evidence="6">
    <location>
        <position position="365"/>
    </location>
    <ligand>
        <name>S-adenosyl-L-methionine</name>
        <dbReference type="ChEBI" id="CHEBI:59789"/>
    </ligand>
</feature>
<evidence type="ECO:0000256" key="6">
    <source>
        <dbReference type="PROSITE-ProRule" id="PRU01023"/>
    </source>
</evidence>
<protein>
    <recommendedName>
        <fullName evidence="9">SAM-dependent MTase RsmB/NOP-type domain-containing protein</fullName>
    </recommendedName>
</protein>
<feature type="domain" description="SAM-dependent MTase RsmB/NOP-type" evidence="9">
    <location>
        <begin position="187"/>
        <end position="502"/>
    </location>
</feature>
<dbReference type="CDD" id="cd02440">
    <property type="entry name" value="AdoMet_MTases"/>
    <property type="match status" value="1"/>
</dbReference>
<accession>A0A8J6CFU9</accession>
<feature type="compositionally biased region" description="Low complexity" evidence="7">
    <location>
        <begin position="19"/>
        <end position="39"/>
    </location>
</feature>
<evidence type="ECO:0000256" key="4">
    <source>
        <dbReference type="ARBA" id="ARBA00022691"/>
    </source>
</evidence>
<evidence type="ECO:0000259" key="9">
    <source>
        <dbReference type="PROSITE" id="PS51686"/>
    </source>
</evidence>
<dbReference type="Proteomes" id="UP000751190">
    <property type="component" value="Unassembled WGS sequence"/>
</dbReference>
<dbReference type="PROSITE" id="PS51686">
    <property type="entry name" value="SAM_MT_RSMB_NOP"/>
    <property type="match status" value="1"/>
</dbReference>
<gene>
    <name evidence="10" type="ORF">KFE25_009505</name>
</gene>
<name>A0A8J6CFU9_DIALT</name>
<dbReference type="GO" id="GO:0006355">
    <property type="term" value="P:regulation of DNA-templated transcription"/>
    <property type="evidence" value="ECO:0007669"/>
    <property type="project" value="InterPro"/>
</dbReference>
<feature type="chain" id="PRO_5035215177" description="SAM-dependent MTase RsmB/NOP-type domain-containing protein" evidence="8">
    <location>
        <begin position="18"/>
        <end position="503"/>
    </location>
</feature>
<dbReference type="InterPro" id="IPR049560">
    <property type="entry name" value="MeTrfase_RsmB-F_NOP2_cat"/>
</dbReference>
<keyword evidence="8" id="KW-0732">Signal</keyword>
<dbReference type="InterPro" id="IPR018314">
    <property type="entry name" value="RsmB/NOL1/NOP2-like_CS"/>
</dbReference>
<dbReference type="InterPro" id="IPR029063">
    <property type="entry name" value="SAM-dependent_MTases_sf"/>
</dbReference>
<comment type="caution">
    <text evidence="10">The sequence shown here is derived from an EMBL/GenBank/DDBJ whole genome shotgun (WGS) entry which is preliminary data.</text>
</comment>
<proteinExistence type="inferred from homology"/>
<dbReference type="Gene3D" id="1.10.940.10">
    <property type="entry name" value="NusB-like"/>
    <property type="match status" value="1"/>
</dbReference>
<evidence type="ECO:0000256" key="5">
    <source>
        <dbReference type="ARBA" id="ARBA00022884"/>
    </source>
</evidence>
<dbReference type="GO" id="GO:0003723">
    <property type="term" value="F:RNA binding"/>
    <property type="evidence" value="ECO:0007669"/>
    <property type="project" value="UniProtKB-UniRule"/>
</dbReference>
<evidence type="ECO:0000313" key="11">
    <source>
        <dbReference type="Proteomes" id="UP000751190"/>
    </source>
</evidence>
<keyword evidence="4 6" id="KW-0949">S-adenosyl-L-methionine</keyword>
<evidence type="ECO:0000256" key="2">
    <source>
        <dbReference type="ARBA" id="ARBA00022603"/>
    </source>
</evidence>
<reference evidence="10" key="1">
    <citation type="submission" date="2021-05" db="EMBL/GenBank/DDBJ databases">
        <title>The genome of the haptophyte Pavlova lutheri (Diacronema luteri, Pavlovales) - a model for lipid biosynthesis in eukaryotic algae.</title>
        <authorList>
            <person name="Hulatt C.J."/>
            <person name="Posewitz M.C."/>
        </authorList>
    </citation>
    <scope>NUCLEOTIDE SEQUENCE</scope>
    <source>
        <strain evidence="10">NIVA-4/92</strain>
    </source>
</reference>
<dbReference type="SUPFAM" id="SSF53335">
    <property type="entry name" value="S-adenosyl-L-methionine-dependent methyltransferases"/>
    <property type="match status" value="1"/>
</dbReference>
<dbReference type="AlphaFoldDB" id="A0A8J6CFU9"/>
<dbReference type="PANTHER" id="PTHR22807">
    <property type="entry name" value="NOP2 YEAST -RELATED NOL1/NOP2/FMU SUN DOMAIN-CONTAINING"/>
    <property type="match status" value="1"/>
</dbReference>